<accession>A0AAD1ZMZ2</accession>
<dbReference type="Proteomes" id="UP000834106">
    <property type="component" value="Chromosome 10"/>
</dbReference>
<evidence type="ECO:0000313" key="1">
    <source>
        <dbReference type="EMBL" id="CAI9770190.1"/>
    </source>
</evidence>
<proteinExistence type="predicted"/>
<dbReference type="AlphaFoldDB" id="A0AAD1ZMZ2"/>
<keyword evidence="2" id="KW-1185">Reference proteome</keyword>
<organism evidence="1 2">
    <name type="scientific">Fraxinus pennsylvanica</name>
    <dbReference type="NCBI Taxonomy" id="56036"/>
    <lineage>
        <taxon>Eukaryota</taxon>
        <taxon>Viridiplantae</taxon>
        <taxon>Streptophyta</taxon>
        <taxon>Embryophyta</taxon>
        <taxon>Tracheophyta</taxon>
        <taxon>Spermatophyta</taxon>
        <taxon>Magnoliopsida</taxon>
        <taxon>eudicotyledons</taxon>
        <taxon>Gunneridae</taxon>
        <taxon>Pentapetalae</taxon>
        <taxon>asterids</taxon>
        <taxon>lamiids</taxon>
        <taxon>Lamiales</taxon>
        <taxon>Oleaceae</taxon>
        <taxon>Oleeae</taxon>
        <taxon>Fraxinus</taxon>
    </lineage>
</organism>
<protein>
    <submittedName>
        <fullName evidence="1">Uncharacterized protein</fullName>
    </submittedName>
</protein>
<dbReference type="EMBL" id="OU503045">
    <property type="protein sequence ID" value="CAI9770190.1"/>
    <property type="molecule type" value="Genomic_DNA"/>
</dbReference>
<name>A0AAD1ZMZ2_9LAMI</name>
<reference evidence="1" key="1">
    <citation type="submission" date="2023-05" db="EMBL/GenBank/DDBJ databases">
        <authorList>
            <person name="Huff M."/>
        </authorList>
    </citation>
    <scope>NUCLEOTIDE SEQUENCE</scope>
</reference>
<sequence>MNSSYSQVGLHHEALKLYGGIVWIVFYEFSELATDLHSCNSDKATVRTGNIGLKLHELATEQGLFYKVFVGEHALVDMYDKCGSLDNAKRDEERDINLTMLHFLVCCMGVVTKIWLRSVSFDELEIGLEKLSIMWRIVELFSHSGKIENAIKVINNSLS</sequence>
<evidence type="ECO:0000313" key="2">
    <source>
        <dbReference type="Proteomes" id="UP000834106"/>
    </source>
</evidence>
<gene>
    <name evidence="1" type="ORF">FPE_LOCUS17823</name>
</gene>